<dbReference type="EMBL" id="CP127294">
    <property type="protein sequence ID" value="WIX78757.1"/>
    <property type="molecule type" value="Genomic_DNA"/>
</dbReference>
<evidence type="ECO:0000313" key="2">
    <source>
        <dbReference type="EMBL" id="WIX78757.1"/>
    </source>
</evidence>
<accession>A0A9Y2IET5</accession>
<organism evidence="2 3">
    <name type="scientific">Amycolatopsis carbonis</name>
    <dbReference type="NCBI Taxonomy" id="715471"/>
    <lineage>
        <taxon>Bacteria</taxon>
        <taxon>Bacillati</taxon>
        <taxon>Actinomycetota</taxon>
        <taxon>Actinomycetes</taxon>
        <taxon>Pseudonocardiales</taxon>
        <taxon>Pseudonocardiaceae</taxon>
        <taxon>Amycolatopsis</taxon>
    </lineage>
</organism>
<evidence type="ECO:0000313" key="3">
    <source>
        <dbReference type="Proteomes" id="UP001236014"/>
    </source>
</evidence>
<keyword evidence="3" id="KW-1185">Reference proteome</keyword>
<name>A0A9Y2IET5_9PSEU</name>
<gene>
    <name evidence="2" type="ORF">QRX50_46770</name>
</gene>
<sequence>MEVPWNELAESPRKAERLFDMLLHRLYPNRVRTINGAGGDGGVDAWLDRRHAIEFKSFTRLGKVQQRQIERSLERAAEQGPSAWTVIAPVSLTPASLAWFDRLQENYDFPLTFRDRAWLDERLAMHDDIVKFVCLSPSDAVVGVLRELNAEQAALTGGVPDLAQRVTALQARAGGASPFWQLNFTAIDGQVGVQLSPKPGARPEPISVTLAVPSGGKEADLVARLTEAVDYGAGVVVSPELIHSIDSESLTALGVSAGEIGFTLPARLETAHYPRSAVLRAVGQPNPLRPPLQLTLIHATAGRRGVVVHGTDSTGLLHLQVRIDHPSDPDDRSELGVHFSYGHGGAPGGFLHVDPDALLRTARALGVLADAASLQLLIDEAPEPIPLTDRSPSGNGAFFDRLADALQDLLDVRDALGLPVRVPEEWPGRDLVELHLAAELLRGKTVELPVRLGLAHQSCSADETRRLIELVEAGDTDAIFPLEGMTFTVTGREIPVSPLYLRMRPAITNLPEVRAALERGASHIDIDIAPDEAAPIQAQMKPFADRSSGSSPLPSSRS</sequence>
<dbReference type="KEGG" id="acab:QRX50_46770"/>
<evidence type="ECO:0000256" key="1">
    <source>
        <dbReference type="SAM" id="MobiDB-lite"/>
    </source>
</evidence>
<feature type="region of interest" description="Disordered" evidence="1">
    <location>
        <begin position="535"/>
        <end position="558"/>
    </location>
</feature>
<dbReference type="AlphaFoldDB" id="A0A9Y2IET5"/>
<dbReference type="RefSeq" id="WP_285969462.1">
    <property type="nucleotide sequence ID" value="NZ_CP127294.1"/>
</dbReference>
<protein>
    <submittedName>
        <fullName evidence="2">Uncharacterized protein</fullName>
    </submittedName>
</protein>
<reference evidence="2 3" key="1">
    <citation type="submission" date="2023-06" db="EMBL/GenBank/DDBJ databases">
        <authorList>
            <person name="Oyuntsetseg B."/>
            <person name="Kim S.B."/>
        </authorList>
    </citation>
    <scope>NUCLEOTIDE SEQUENCE [LARGE SCALE GENOMIC DNA]</scope>
    <source>
        <strain evidence="2 3">2-15</strain>
    </source>
</reference>
<dbReference type="Proteomes" id="UP001236014">
    <property type="component" value="Chromosome"/>
</dbReference>
<proteinExistence type="predicted"/>
<feature type="compositionally biased region" description="Low complexity" evidence="1">
    <location>
        <begin position="546"/>
        <end position="558"/>
    </location>
</feature>